<dbReference type="AlphaFoldDB" id="A0A087V064"/>
<sequence length="46" mass="5519">MKTTPFETSAAFYFHCSGTFLKIYHFLLLFRHQLPSVFHHALEYLK</sequence>
<protein>
    <submittedName>
        <fullName evidence="2">Uncharacterized protein</fullName>
    </submittedName>
</protein>
<keyword evidence="1" id="KW-1133">Transmembrane helix</keyword>
<feature type="transmembrane region" description="Helical" evidence="1">
    <location>
        <begin position="12"/>
        <end position="30"/>
    </location>
</feature>
<organism evidence="2 3">
    <name type="scientific">Stegodyphus mimosarum</name>
    <name type="common">African social velvet spider</name>
    <dbReference type="NCBI Taxonomy" id="407821"/>
    <lineage>
        <taxon>Eukaryota</taxon>
        <taxon>Metazoa</taxon>
        <taxon>Ecdysozoa</taxon>
        <taxon>Arthropoda</taxon>
        <taxon>Chelicerata</taxon>
        <taxon>Arachnida</taxon>
        <taxon>Araneae</taxon>
        <taxon>Araneomorphae</taxon>
        <taxon>Entelegynae</taxon>
        <taxon>Eresoidea</taxon>
        <taxon>Eresidae</taxon>
        <taxon>Stegodyphus</taxon>
    </lineage>
</organism>
<evidence type="ECO:0000256" key="1">
    <source>
        <dbReference type="SAM" id="Phobius"/>
    </source>
</evidence>
<evidence type="ECO:0000313" key="2">
    <source>
        <dbReference type="EMBL" id="KFM83003.1"/>
    </source>
</evidence>
<keyword evidence="1" id="KW-0812">Transmembrane</keyword>
<keyword evidence="1" id="KW-0472">Membrane</keyword>
<gene>
    <name evidence="2" type="ORF">X975_19510</name>
</gene>
<dbReference type="Proteomes" id="UP000054359">
    <property type="component" value="Unassembled WGS sequence"/>
</dbReference>
<reference evidence="2 3" key="1">
    <citation type="submission" date="2013-11" db="EMBL/GenBank/DDBJ databases">
        <title>Genome sequencing of Stegodyphus mimosarum.</title>
        <authorList>
            <person name="Bechsgaard J."/>
        </authorList>
    </citation>
    <scope>NUCLEOTIDE SEQUENCE [LARGE SCALE GENOMIC DNA]</scope>
</reference>
<accession>A0A087V064</accession>
<keyword evidence="3" id="KW-1185">Reference proteome</keyword>
<evidence type="ECO:0000313" key="3">
    <source>
        <dbReference type="Proteomes" id="UP000054359"/>
    </source>
</evidence>
<proteinExistence type="predicted"/>
<dbReference type="EMBL" id="KK122569">
    <property type="protein sequence ID" value="KFM83003.1"/>
    <property type="molecule type" value="Genomic_DNA"/>
</dbReference>
<feature type="non-terminal residue" evidence="2">
    <location>
        <position position="46"/>
    </location>
</feature>
<name>A0A087V064_STEMI</name>